<feature type="region of interest" description="C" evidence="10">
    <location>
        <begin position="556"/>
        <end position="631"/>
    </location>
</feature>
<reference evidence="13" key="1">
    <citation type="submission" date="2022-07" db="EMBL/GenBank/DDBJ databases">
        <title>Sequence of Pasteurella multocoda 17BRD-035.</title>
        <authorList>
            <person name="Roy Chowdhury P."/>
            <person name="Alhamami T."/>
            <person name="Trott D.J."/>
            <person name="Djordvevic S.P."/>
        </authorList>
    </citation>
    <scope>NUCLEOTIDE SEQUENCE</scope>
    <source>
        <strain evidence="13">17BRD-035</strain>
    </source>
</reference>
<feature type="binding site" evidence="11">
    <location>
        <begin position="123"/>
        <end position="128"/>
    </location>
    <ligand>
        <name>ATP</name>
        <dbReference type="ChEBI" id="CHEBI:30616"/>
    </ligand>
</feature>
<evidence type="ECO:0000256" key="6">
    <source>
        <dbReference type="ARBA" id="ARBA00023016"/>
    </source>
</evidence>
<dbReference type="FunFam" id="1.20.120.790:FF:000002">
    <property type="entry name" value="Molecular chaperone HtpG"/>
    <property type="match status" value="1"/>
</dbReference>
<dbReference type="CDD" id="cd16927">
    <property type="entry name" value="HATPase_Hsp90-like"/>
    <property type="match status" value="1"/>
</dbReference>
<dbReference type="FunFam" id="3.30.230.80:FF:000002">
    <property type="entry name" value="Molecular chaperone HtpG"/>
    <property type="match status" value="1"/>
</dbReference>
<evidence type="ECO:0000256" key="10">
    <source>
        <dbReference type="HAMAP-Rule" id="MF_00505"/>
    </source>
</evidence>
<accession>A0AAW8V776</accession>
<dbReference type="PRINTS" id="PR00775">
    <property type="entry name" value="HEATSHOCK90"/>
</dbReference>
<feature type="binding site" evidence="11">
    <location>
        <position position="81"/>
    </location>
    <ligand>
        <name>ATP</name>
        <dbReference type="ChEBI" id="CHEBI:30616"/>
    </ligand>
</feature>
<comment type="subunit">
    <text evidence="10">Homodimer.</text>
</comment>
<dbReference type="PROSITE" id="PS00298">
    <property type="entry name" value="HSP90"/>
    <property type="match status" value="1"/>
</dbReference>
<dbReference type="FunFam" id="3.30.565.10:FF:000009">
    <property type="entry name" value="Molecular chaperone HtpG"/>
    <property type="match status" value="1"/>
</dbReference>
<dbReference type="SUPFAM" id="SSF55874">
    <property type="entry name" value="ATPase domain of HSP90 chaperone/DNA topoisomerase II/histidine kinase"/>
    <property type="match status" value="1"/>
</dbReference>
<protein>
    <recommendedName>
        <fullName evidence="9 10">Chaperone protein HtpG</fullName>
    </recommendedName>
    <alternativeName>
        <fullName evidence="10">Heat shock protein HtpG</fullName>
    </alternativeName>
    <alternativeName>
        <fullName evidence="10">High temperature protein G</fullName>
    </alternativeName>
</protein>
<comment type="caution">
    <text evidence="13">The sequence shown here is derived from an EMBL/GenBank/DDBJ whole genome shotgun (WGS) entry which is preliminary data.</text>
</comment>
<dbReference type="InterPro" id="IPR036890">
    <property type="entry name" value="HATPase_C_sf"/>
</dbReference>
<dbReference type="EMBL" id="JANIEN010000006">
    <property type="protein sequence ID" value="MDT3452438.1"/>
    <property type="molecule type" value="Genomic_DNA"/>
</dbReference>
<dbReference type="GO" id="GO:0005524">
    <property type="term" value="F:ATP binding"/>
    <property type="evidence" value="ECO:0007669"/>
    <property type="project" value="UniProtKB-UniRule"/>
</dbReference>
<comment type="similarity">
    <text evidence="2 10">Belongs to the heat shock protein 90 family.</text>
</comment>
<feature type="region of interest" description="A; substrate-binding" evidence="10">
    <location>
        <begin position="1"/>
        <end position="339"/>
    </location>
</feature>
<keyword evidence="7 10" id="KW-0143">Chaperone</keyword>
<dbReference type="PIRSF" id="PIRSF002583">
    <property type="entry name" value="Hsp90"/>
    <property type="match status" value="1"/>
</dbReference>
<feature type="binding site" evidence="11">
    <location>
        <begin position="101"/>
        <end position="102"/>
    </location>
    <ligand>
        <name>ATP</name>
        <dbReference type="ChEBI" id="CHEBI:30616"/>
    </ligand>
</feature>
<dbReference type="Gene3D" id="3.30.565.10">
    <property type="entry name" value="Histidine kinase-like ATPase, C-terminal domain"/>
    <property type="match status" value="1"/>
</dbReference>
<comment type="function">
    <text evidence="8 10">Molecular chaperone. Has ATPase activity.</text>
</comment>
<evidence type="ECO:0000256" key="9">
    <source>
        <dbReference type="ARBA" id="ARBA00070675"/>
    </source>
</evidence>
<feature type="binding site" evidence="11">
    <location>
        <position position="35"/>
    </location>
    <ligand>
        <name>ATP</name>
        <dbReference type="ChEBI" id="CHEBI:30616"/>
    </ligand>
</feature>
<keyword evidence="6 10" id="KW-0346">Stress response</keyword>
<feature type="binding site" evidence="11">
    <location>
        <position position="100"/>
    </location>
    <ligand>
        <name>ATP</name>
        <dbReference type="ChEBI" id="CHEBI:30616"/>
    </ligand>
</feature>
<feature type="domain" description="Histidine kinase/HSP90-like ATPase" evidence="12">
    <location>
        <begin position="28"/>
        <end position="185"/>
    </location>
</feature>
<proteinExistence type="inferred from homology"/>
<name>A0AAW8V776_PASMD</name>
<dbReference type="GO" id="GO:0005737">
    <property type="term" value="C:cytoplasm"/>
    <property type="evidence" value="ECO:0007669"/>
    <property type="project" value="UniProtKB-SubCell"/>
</dbReference>
<dbReference type="GO" id="GO:0051082">
    <property type="term" value="F:unfolded protein binding"/>
    <property type="evidence" value="ECO:0007669"/>
    <property type="project" value="UniProtKB-UniRule"/>
</dbReference>
<dbReference type="Proteomes" id="UP001182304">
    <property type="component" value="Unassembled WGS sequence"/>
</dbReference>
<evidence type="ECO:0000256" key="8">
    <source>
        <dbReference type="ARBA" id="ARBA00058590"/>
    </source>
</evidence>
<evidence type="ECO:0000256" key="1">
    <source>
        <dbReference type="ARBA" id="ARBA00004496"/>
    </source>
</evidence>
<feature type="binding site" evidence="11">
    <location>
        <position position="175"/>
    </location>
    <ligand>
        <name>ATP</name>
        <dbReference type="ChEBI" id="CHEBI:30616"/>
    </ligand>
</feature>
<evidence type="ECO:0000256" key="11">
    <source>
        <dbReference type="PIRSR" id="PIRSR002583-1"/>
    </source>
</evidence>
<evidence type="ECO:0000256" key="3">
    <source>
        <dbReference type="ARBA" id="ARBA00022490"/>
    </source>
</evidence>
<organism evidence="13 14">
    <name type="scientific">Pasteurella multocida</name>
    <dbReference type="NCBI Taxonomy" id="747"/>
    <lineage>
        <taxon>Bacteria</taxon>
        <taxon>Pseudomonadati</taxon>
        <taxon>Pseudomonadota</taxon>
        <taxon>Gammaproteobacteria</taxon>
        <taxon>Pasteurellales</taxon>
        <taxon>Pasteurellaceae</taxon>
        <taxon>Pasteurella</taxon>
    </lineage>
</organism>
<dbReference type="InterPro" id="IPR037196">
    <property type="entry name" value="HSP90_C"/>
</dbReference>
<dbReference type="NCBIfam" id="NF003555">
    <property type="entry name" value="PRK05218.1"/>
    <property type="match status" value="1"/>
</dbReference>
<dbReference type="InterPro" id="IPR020568">
    <property type="entry name" value="Ribosomal_Su5_D2-typ_SF"/>
</dbReference>
<evidence type="ECO:0000259" key="12">
    <source>
        <dbReference type="SMART" id="SM00387"/>
    </source>
</evidence>
<dbReference type="FunFam" id="3.40.50.11260:FF:000002">
    <property type="entry name" value="Molecular chaperone HtpG"/>
    <property type="match status" value="1"/>
</dbReference>
<feature type="binding site" evidence="11">
    <location>
        <position position="86"/>
    </location>
    <ligand>
        <name>ATP</name>
        <dbReference type="ChEBI" id="CHEBI:30616"/>
    </ligand>
</feature>
<evidence type="ECO:0000313" key="13">
    <source>
        <dbReference type="EMBL" id="MDT3452438.1"/>
    </source>
</evidence>
<dbReference type="SUPFAM" id="SSF110942">
    <property type="entry name" value="HSP90 C-terminal domain"/>
    <property type="match status" value="1"/>
</dbReference>
<dbReference type="Gene3D" id="3.40.50.11260">
    <property type="match status" value="1"/>
</dbReference>
<dbReference type="AlphaFoldDB" id="A0AAW8V776"/>
<feature type="binding site" evidence="11">
    <location>
        <position position="39"/>
    </location>
    <ligand>
        <name>ATP</name>
        <dbReference type="ChEBI" id="CHEBI:30616"/>
    </ligand>
</feature>
<dbReference type="SUPFAM" id="SSF54211">
    <property type="entry name" value="Ribosomal protein S5 domain 2-like"/>
    <property type="match status" value="1"/>
</dbReference>
<dbReference type="Pfam" id="PF13589">
    <property type="entry name" value="HATPase_c_3"/>
    <property type="match status" value="1"/>
</dbReference>
<dbReference type="GO" id="GO:0140662">
    <property type="term" value="F:ATP-dependent protein folding chaperone"/>
    <property type="evidence" value="ECO:0007669"/>
    <property type="project" value="InterPro"/>
</dbReference>
<evidence type="ECO:0000256" key="2">
    <source>
        <dbReference type="ARBA" id="ARBA00008239"/>
    </source>
</evidence>
<keyword evidence="5 10" id="KW-0067">ATP-binding</keyword>
<feature type="binding site" evidence="11">
    <location>
        <position position="339"/>
    </location>
    <ligand>
        <name>ATP</name>
        <dbReference type="ChEBI" id="CHEBI:30616"/>
    </ligand>
</feature>
<evidence type="ECO:0000256" key="4">
    <source>
        <dbReference type="ARBA" id="ARBA00022741"/>
    </source>
</evidence>
<evidence type="ECO:0000313" key="14">
    <source>
        <dbReference type="Proteomes" id="UP001182304"/>
    </source>
</evidence>
<keyword evidence="3 10" id="KW-0963">Cytoplasm</keyword>
<dbReference type="HAMAP" id="MF_00505">
    <property type="entry name" value="HSP90"/>
    <property type="match status" value="1"/>
</dbReference>
<dbReference type="PANTHER" id="PTHR11528">
    <property type="entry name" value="HEAT SHOCK PROTEIN 90 FAMILY MEMBER"/>
    <property type="match status" value="1"/>
</dbReference>
<sequence length="631" mass="71840">MSTNQETRGFQSEVKQLLQLMIHSLYSNKEIFLRELISNASDAADKLRFKALSAPELYEGDGDLKVRIRFDEEKGTLTISDNCIGMTRDEVIDHLGTIAKSGTKEFLSALGQDQAKDSQLIGQFGVGFYSAFIVADKVTVKTRAAGVSADKAVLWESAGEGEYSVADIDKKERGTEITLHLREDEKAFLNDWRLREIIGKYSDHIGLPVEILAKEYDDEGKETGIKWEKINKAQALWTRAKNEISEEEYQEFYKHLSHDFTDPLLWAHNKVEGNQEYTSLLYVPAKAPWDLFNREHKHGLKLYVQRVFIMDDAQVFMPNYLRFMRGLLDSNDLPLNVSREILQDNKVTSALRKALTKRALQMLEKLAKDDAEKYQRFWQEFGLVLKEGPAEDFANKETIAKLLRFASTHNDSSQQSVSLEDYVARMKEGQKAIYYITADTYVAAKNSPHLELFNKKGIEVLLLSDRIDEWMLSYLTEFDGKPLQTISKADLDLGDLADKEEDSQKAQDEQYASFVERVKTLLGERVKEVRLTHRLTDTPAVVSTGDDQMTTQMAKLFAAAGQAMPEVKYTFELNPEHGLVQKVAEIADEQQFADWIELLLEQAMLAERGSLENPVAFIKRMNTLLGKLTSH</sequence>
<dbReference type="GO" id="GO:0016887">
    <property type="term" value="F:ATP hydrolysis activity"/>
    <property type="evidence" value="ECO:0007669"/>
    <property type="project" value="InterPro"/>
</dbReference>
<dbReference type="Gene3D" id="3.30.230.80">
    <property type="match status" value="1"/>
</dbReference>
<evidence type="ECO:0000256" key="7">
    <source>
        <dbReference type="ARBA" id="ARBA00023186"/>
    </source>
</evidence>
<dbReference type="InterPro" id="IPR001404">
    <property type="entry name" value="Hsp90_fam"/>
</dbReference>
<gene>
    <name evidence="10 13" type="primary">htpG</name>
    <name evidence="13" type="ORF">NQF69_06565</name>
</gene>
<dbReference type="SMART" id="SM00387">
    <property type="entry name" value="HATPase_c"/>
    <property type="match status" value="1"/>
</dbReference>
<dbReference type="Gene3D" id="1.20.120.790">
    <property type="entry name" value="Heat shock protein 90, C-terminal domain"/>
    <property type="match status" value="1"/>
</dbReference>
<keyword evidence="4 10" id="KW-0547">Nucleotide-binding</keyword>
<dbReference type="RefSeq" id="WP_223132002.1">
    <property type="nucleotide sequence ID" value="NZ_CP082272.1"/>
</dbReference>
<dbReference type="InterPro" id="IPR019805">
    <property type="entry name" value="Heat_shock_protein_90_CS"/>
</dbReference>
<comment type="subcellular location">
    <subcellularLocation>
        <location evidence="1 10">Cytoplasm</location>
    </subcellularLocation>
</comment>
<feature type="region of interest" description="B" evidence="10">
    <location>
        <begin position="340"/>
        <end position="555"/>
    </location>
</feature>
<dbReference type="Pfam" id="PF00183">
    <property type="entry name" value="HSP90"/>
    <property type="match status" value="1"/>
</dbReference>
<dbReference type="InterPro" id="IPR003594">
    <property type="entry name" value="HATPase_dom"/>
</dbReference>
<evidence type="ECO:0000256" key="5">
    <source>
        <dbReference type="ARBA" id="ARBA00022840"/>
    </source>
</evidence>
<dbReference type="InterPro" id="IPR020575">
    <property type="entry name" value="Hsp90_N"/>
</dbReference>